<dbReference type="Pfam" id="PF05627">
    <property type="entry name" value="AvrRpt-cleavage"/>
    <property type="match status" value="1"/>
</dbReference>
<protein>
    <recommendedName>
        <fullName evidence="2">RIN4 pathogenic type III effector avirulence factor Avr cleavage site domain-containing protein</fullName>
    </recommendedName>
</protein>
<feature type="region of interest" description="Disordered" evidence="1">
    <location>
        <begin position="92"/>
        <end position="116"/>
    </location>
</feature>
<feature type="region of interest" description="Disordered" evidence="1">
    <location>
        <begin position="134"/>
        <end position="256"/>
    </location>
</feature>
<feature type="domain" description="RIN4 pathogenic type III effector avirulence factor Avr cleavage site" evidence="2">
    <location>
        <begin position="244"/>
        <end position="277"/>
    </location>
</feature>
<dbReference type="EMBL" id="PGOL01004586">
    <property type="protein sequence ID" value="PKI37031.1"/>
    <property type="molecule type" value="Genomic_DNA"/>
</dbReference>
<dbReference type="GO" id="GO:0005886">
    <property type="term" value="C:plasma membrane"/>
    <property type="evidence" value="ECO:0007669"/>
    <property type="project" value="TreeGrafter"/>
</dbReference>
<accession>A0A2I0HZA3</accession>
<gene>
    <name evidence="3" type="ORF">CRG98_042564</name>
</gene>
<dbReference type="InterPro" id="IPR040387">
    <property type="entry name" value="RIN4/NOI4"/>
</dbReference>
<dbReference type="Proteomes" id="UP000233551">
    <property type="component" value="Unassembled WGS sequence"/>
</dbReference>
<comment type="caution">
    <text evidence="3">The sequence shown here is derived from an EMBL/GenBank/DDBJ whole genome shotgun (WGS) entry which is preliminary data.</text>
</comment>
<keyword evidence="4" id="KW-1185">Reference proteome</keyword>
<evidence type="ECO:0000313" key="4">
    <source>
        <dbReference type="Proteomes" id="UP000233551"/>
    </source>
</evidence>
<evidence type="ECO:0000313" key="3">
    <source>
        <dbReference type="EMBL" id="PKI37031.1"/>
    </source>
</evidence>
<organism evidence="3 4">
    <name type="scientific">Punica granatum</name>
    <name type="common">Pomegranate</name>
    <dbReference type="NCBI Taxonomy" id="22663"/>
    <lineage>
        <taxon>Eukaryota</taxon>
        <taxon>Viridiplantae</taxon>
        <taxon>Streptophyta</taxon>
        <taxon>Embryophyta</taxon>
        <taxon>Tracheophyta</taxon>
        <taxon>Spermatophyta</taxon>
        <taxon>Magnoliopsida</taxon>
        <taxon>eudicotyledons</taxon>
        <taxon>Gunneridae</taxon>
        <taxon>Pentapetalae</taxon>
        <taxon>rosids</taxon>
        <taxon>malvids</taxon>
        <taxon>Myrtales</taxon>
        <taxon>Lythraceae</taxon>
        <taxon>Punica</taxon>
    </lineage>
</organism>
<name>A0A2I0HZA3_PUNGR</name>
<reference evidence="3 4" key="1">
    <citation type="submission" date="2017-11" db="EMBL/GenBank/DDBJ databases">
        <title>De-novo sequencing of pomegranate (Punica granatum L.) genome.</title>
        <authorList>
            <person name="Akparov Z."/>
            <person name="Amiraslanov A."/>
            <person name="Hajiyeva S."/>
            <person name="Abbasov M."/>
            <person name="Kaur K."/>
            <person name="Hamwieh A."/>
            <person name="Solovyev V."/>
            <person name="Salamov A."/>
            <person name="Braich B."/>
            <person name="Kosarev P."/>
            <person name="Mahmoud A."/>
            <person name="Hajiyev E."/>
            <person name="Babayeva S."/>
            <person name="Izzatullayeva V."/>
            <person name="Mammadov A."/>
            <person name="Mammadov A."/>
            <person name="Sharifova S."/>
            <person name="Ojaghi J."/>
            <person name="Eynullazada K."/>
            <person name="Bayramov B."/>
            <person name="Abdulazimova A."/>
            <person name="Shahmuradov I."/>
        </authorList>
    </citation>
    <scope>NUCLEOTIDE SEQUENCE [LARGE SCALE GENOMIC DNA]</scope>
    <source>
        <strain evidence="4">cv. AG2017</strain>
        <tissue evidence="3">Leaf</tissue>
    </source>
</reference>
<feature type="compositionally biased region" description="Basic and acidic residues" evidence="1">
    <location>
        <begin position="299"/>
        <end position="310"/>
    </location>
</feature>
<feature type="compositionally biased region" description="Low complexity" evidence="1">
    <location>
        <begin position="279"/>
        <end position="293"/>
    </location>
</feature>
<evidence type="ECO:0000259" key="2">
    <source>
        <dbReference type="Pfam" id="PF05627"/>
    </source>
</evidence>
<evidence type="ECO:0000256" key="1">
    <source>
        <dbReference type="SAM" id="MobiDB-lite"/>
    </source>
</evidence>
<sequence length="352" mass="38721">MRCACGLRQRKLRTLRVAVSKQQKTNGDPTDPVLFVPVCLWCVSLAGRAGQVKHPTKSTPLLSMRKDPVPEFGKWEKDVLYTAYFERARKADTSGSDNRQMAPPANAHHHIHKSSRPHTILDPTAVVRRTCRQEVPKATKGQHPARIERQTRAAVSNPRRMTSNPSHPHRDTVYQGVGTNRPDYVYDIQSSSSQPRGGGGAGRPPPWERNSSTESGSGTGSIPPSARGRSRLRPLAEGERTPGHRTGVPKFGDWNVDGPSADYGFTRVFGQLRDEKKTSTSSVAATETAPTPSLSGEKLNAKSEPKLTERHRTKQAVGQFVKDAWKAATTRTSLCYESSYLANDLNTTSSDF</sequence>
<dbReference type="STRING" id="22663.A0A2I0HZA3"/>
<proteinExistence type="predicted"/>
<dbReference type="AlphaFoldDB" id="A0A2I0HZA3"/>
<dbReference type="PANTHER" id="PTHR33159">
    <property type="entry name" value="RPM1-INTERACTING PROTEIN 4 (RIN4) FAMILY PROTEIN"/>
    <property type="match status" value="1"/>
</dbReference>
<feature type="compositionally biased region" description="Basic residues" evidence="1">
    <location>
        <begin position="107"/>
        <end position="116"/>
    </location>
</feature>
<dbReference type="PANTHER" id="PTHR33159:SF101">
    <property type="entry name" value="OS04G0379600 PROTEIN"/>
    <property type="match status" value="1"/>
</dbReference>
<dbReference type="InterPro" id="IPR008700">
    <property type="entry name" value="TypeIII_avirulence_cleave"/>
</dbReference>
<feature type="region of interest" description="Disordered" evidence="1">
    <location>
        <begin position="274"/>
        <end position="314"/>
    </location>
</feature>